<evidence type="ECO:0000313" key="1">
    <source>
        <dbReference type="EMBL" id="KAK8926487.1"/>
    </source>
</evidence>
<dbReference type="PANTHER" id="PTHR33116:SF86">
    <property type="entry name" value="REVERSE TRANSCRIPTASE DOMAIN-CONTAINING PROTEIN"/>
    <property type="match status" value="1"/>
</dbReference>
<keyword evidence="2" id="KW-1185">Reference proteome</keyword>
<dbReference type="EMBL" id="JBBWWQ010000016">
    <property type="protein sequence ID" value="KAK8926487.1"/>
    <property type="molecule type" value="Genomic_DNA"/>
</dbReference>
<gene>
    <name evidence="1" type="ORF">KSP39_PZI018924</name>
</gene>
<protein>
    <submittedName>
        <fullName evidence="1">Uncharacterized protein</fullName>
    </submittedName>
</protein>
<dbReference type="AlphaFoldDB" id="A0AAP0B490"/>
<reference evidence="1 2" key="1">
    <citation type="journal article" date="2022" name="Nat. Plants">
        <title>Genomes of leafy and leafless Platanthera orchids illuminate the evolution of mycoheterotrophy.</title>
        <authorList>
            <person name="Li M.H."/>
            <person name="Liu K.W."/>
            <person name="Li Z."/>
            <person name="Lu H.C."/>
            <person name="Ye Q.L."/>
            <person name="Zhang D."/>
            <person name="Wang J.Y."/>
            <person name="Li Y.F."/>
            <person name="Zhong Z.M."/>
            <person name="Liu X."/>
            <person name="Yu X."/>
            <person name="Liu D.K."/>
            <person name="Tu X.D."/>
            <person name="Liu B."/>
            <person name="Hao Y."/>
            <person name="Liao X.Y."/>
            <person name="Jiang Y.T."/>
            <person name="Sun W.H."/>
            <person name="Chen J."/>
            <person name="Chen Y.Q."/>
            <person name="Ai Y."/>
            <person name="Zhai J.W."/>
            <person name="Wu S.S."/>
            <person name="Zhou Z."/>
            <person name="Hsiao Y.Y."/>
            <person name="Wu W.L."/>
            <person name="Chen Y.Y."/>
            <person name="Lin Y.F."/>
            <person name="Hsu J.L."/>
            <person name="Li C.Y."/>
            <person name="Wang Z.W."/>
            <person name="Zhao X."/>
            <person name="Zhong W.Y."/>
            <person name="Ma X.K."/>
            <person name="Ma L."/>
            <person name="Huang J."/>
            <person name="Chen G.Z."/>
            <person name="Huang M.Z."/>
            <person name="Huang L."/>
            <person name="Peng D.H."/>
            <person name="Luo Y.B."/>
            <person name="Zou S.Q."/>
            <person name="Chen S.P."/>
            <person name="Lan S."/>
            <person name="Tsai W.C."/>
            <person name="Van de Peer Y."/>
            <person name="Liu Z.J."/>
        </authorList>
    </citation>
    <scope>NUCLEOTIDE SEQUENCE [LARGE SCALE GENOMIC DNA]</scope>
    <source>
        <strain evidence="1">Lor287</strain>
    </source>
</reference>
<comment type="caution">
    <text evidence="1">The sequence shown here is derived from an EMBL/GenBank/DDBJ whole genome shotgun (WGS) entry which is preliminary data.</text>
</comment>
<dbReference type="PANTHER" id="PTHR33116">
    <property type="entry name" value="REVERSE TRANSCRIPTASE ZINC-BINDING DOMAIN-CONTAINING PROTEIN-RELATED-RELATED"/>
    <property type="match status" value="1"/>
</dbReference>
<dbReference type="Proteomes" id="UP001418222">
    <property type="component" value="Unassembled WGS sequence"/>
</dbReference>
<evidence type="ECO:0000313" key="2">
    <source>
        <dbReference type="Proteomes" id="UP001418222"/>
    </source>
</evidence>
<accession>A0AAP0B490</accession>
<proteinExistence type="predicted"/>
<organism evidence="1 2">
    <name type="scientific">Platanthera zijinensis</name>
    <dbReference type="NCBI Taxonomy" id="2320716"/>
    <lineage>
        <taxon>Eukaryota</taxon>
        <taxon>Viridiplantae</taxon>
        <taxon>Streptophyta</taxon>
        <taxon>Embryophyta</taxon>
        <taxon>Tracheophyta</taxon>
        <taxon>Spermatophyta</taxon>
        <taxon>Magnoliopsida</taxon>
        <taxon>Liliopsida</taxon>
        <taxon>Asparagales</taxon>
        <taxon>Orchidaceae</taxon>
        <taxon>Orchidoideae</taxon>
        <taxon>Orchideae</taxon>
        <taxon>Orchidinae</taxon>
        <taxon>Platanthera</taxon>
    </lineage>
</organism>
<name>A0AAP0B490_9ASPA</name>
<sequence>MPLSIVNKISTLLSSFFWSGTEQKHSIHYAKWSEICLPKDKGGLGFKNLLLWRRVLMGNVAARILRADGSFLARVLECKYIGRNRFSNCRSNSKIWKCKCLGREIVEKHSFWMVCNGTTISTLEDNWIGILPLSKWPTFLNISAMPAHVAGLLDPDFLNISAMPAHVAGLLHPDFGWSAQLVSGFSSSLVDQILKHLFGNCKFAEKIKAVLARFRLRLGGFIFIGRAVTTA</sequence>